<feature type="chain" id="PRO_5046480110" evidence="2">
    <location>
        <begin position="29"/>
        <end position="205"/>
    </location>
</feature>
<feature type="region of interest" description="Disordered" evidence="1">
    <location>
        <begin position="23"/>
        <end position="59"/>
    </location>
</feature>
<dbReference type="Pfam" id="PF12079">
    <property type="entry name" value="DUF3558"/>
    <property type="match status" value="1"/>
</dbReference>
<keyword evidence="4" id="KW-1185">Reference proteome</keyword>
<protein>
    <submittedName>
        <fullName evidence="3">DUF3558 domain-containing protein</fullName>
    </submittedName>
</protein>
<sequence length="205" mass="20857">MPSRHAALLGLAAAAVLLSSCSTESGKAAPATAPPSTSTGPRFGAPPVPAPLDASPLEKNPCAAMSPDQVASLGAPFKNNDPKPDDYTGPSCNWEFATSPASSVGGTLATKDPGHGGISGIYSKKQSGGVTKFEPFTVNNYPGVIYDPASNSPAGLCTMVVGLRDDLGYVIDVSLDGLKNPFADSCEVGKKVAGYVVQYLQKGGR</sequence>
<dbReference type="RefSeq" id="WP_378305927.1">
    <property type="nucleotide sequence ID" value="NZ_JBHUKS010000013.1"/>
</dbReference>
<feature type="compositionally biased region" description="Low complexity" evidence="1">
    <location>
        <begin position="28"/>
        <end position="39"/>
    </location>
</feature>
<evidence type="ECO:0000313" key="4">
    <source>
        <dbReference type="Proteomes" id="UP001597483"/>
    </source>
</evidence>
<organism evidence="3 4">
    <name type="scientific">Amycolatopsis silviterrae</name>
    <dbReference type="NCBI Taxonomy" id="1656914"/>
    <lineage>
        <taxon>Bacteria</taxon>
        <taxon>Bacillati</taxon>
        <taxon>Actinomycetota</taxon>
        <taxon>Actinomycetes</taxon>
        <taxon>Pseudonocardiales</taxon>
        <taxon>Pseudonocardiaceae</taxon>
        <taxon>Amycolatopsis</taxon>
    </lineage>
</organism>
<accession>A0ABW5H9N7</accession>
<evidence type="ECO:0000313" key="3">
    <source>
        <dbReference type="EMBL" id="MFD2469489.1"/>
    </source>
</evidence>
<comment type="caution">
    <text evidence="3">The sequence shown here is derived from an EMBL/GenBank/DDBJ whole genome shotgun (WGS) entry which is preliminary data.</text>
</comment>
<dbReference type="Proteomes" id="UP001597483">
    <property type="component" value="Unassembled WGS sequence"/>
</dbReference>
<evidence type="ECO:0000256" key="2">
    <source>
        <dbReference type="SAM" id="SignalP"/>
    </source>
</evidence>
<keyword evidence="2" id="KW-0732">Signal</keyword>
<feature type="signal peptide" evidence="2">
    <location>
        <begin position="1"/>
        <end position="28"/>
    </location>
</feature>
<gene>
    <name evidence="3" type="ORF">ACFSVL_19045</name>
</gene>
<dbReference type="InterPro" id="IPR024520">
    <property type="entry name" value="DUF3558"/>
</dbReference>
<reference evidence="4" key="1">
    <citation type="journal article" date="2019" name="Int. J. Syst. Evol. Microbiol.">
        <title>The Global Catalogue of Microorganisms (GCM) 10K type strain sequencing project: providing services to taxonomists for standard genome sequencing and annotation.</title>
        <authorList>
            <consortium name="The Broad Institute Genomics Platform"/>
            <consortium name="The Broad Institute Genome Sequencing Center for Infectious Disease"/>
            <person name="Wu L."/>
            <person name="Ma J."/>
        </authorList>
    </citation>
    <scope>NUCLEOTIDE SEQUENCE [LARGE SCALE GENOMIC DNA]</scope>
    <source>
        <strain evidence="4">CGMCC 4.7641</strain>
    </source>
</reference>
<evidence type="ECO:0000256" key="1">
    <source>
        <dbReference type="SAM" id="MobiDB-lite"/>
    </source>
</evidence>
<proteinExistence type="predicted"/>
<dbReference type="PROSITE" id="PS51257">
    <property type="entry name" value="PROKAR_LIPOPROTEIN"/>
    <property type="match status" value="1"/>
</dbReference>
<dbReference type="EMBL" id="JBHUKS010000013">
    <property type="protein sequence ID" value="MFD2469489.1"/>
    <property type="molecule type" value="Genomic_DNA"/>
</dbReference>
<name>A0ABW5H9N7_9PSEU</name>